<dbReference type="InterPro" id="IPR018771">
    <property type="entry name" value="PocR_dom"/>
</dbReference>
<sequence length="414" mass="47322">MPNSGNLKDLIDLDLLQNIQDRLSEITGLAFNIVDFKGNPINNYSNFCNFCKKMRSTKEGMKLCYEANAHAGLEAAIRQEPYVFKCPAGLVDVATPIIMNNNYLGAIFFGQVKTNNEKFLSIKESNYCSKMFKKNPTLKKDYDEIKYIDYNKIESIFSLVKIVVNQLVEKSVLNSIQEDVNFNNIKLIKEQEERIKLEKQLKVLNLKLMQTPMKLNFEFNILNSISNLALIENAPKTQEMIYSLSDLIRYTSKNIGCEVTIGEEIKNIITYLKIQSSRFGKRIKYKVDIDENIKKIKILPMILLFVIEYSITNGLSPKKEGGTINIKGYILENDAIITIKDDGIGISENELFLILNGKCENEVVGMNIYNINEILANYYGKTYKADIRSKVNIGTTVRLKFPLSHMKENNKSKT</sequence>
<dbReference type="InterPro" id="IPR050640">
    <property type="entry name" value="Bact_2-comp_sensor_kinase"/>
</dbReference>
<dbReference type="STRING" id="119641.SAMN05421842_11333"/>
<feature type="domain" description="Histidine kinase/HSP90-like ATPase" evidence="1">
    <location>
        <begin position="306"/>
        <end position="404"/>
    </location>
</feature>
<reference evidence="4 5" key="1">
    <citation type="submission" date="2016-10" db="EMBL/GenBank/DDBJ databases">
        <authorList>
            <person name="de Groot N.N."/>
        </authorList>
    </citation>
    <scope>NUCLEOTIDE SEQUENCE [LARGE SCALE GENOMIC DNA]</scope>
    <source>
        <strain evidence="4 5">DSM 12992</strain>
    </source>
</reference>
<dbReference type="Proteomes" id="UP000199263">
    <property type="component" value="Unassembled WGS sequence"/>
</dbReference>
<dbReference type="EMBL" id="FOMG01000013">
    <property type="protein sequence ID" value="SFC91066.1"/>
    <property type="molecule type" value="Genomic_DNA"/>
</dbReference>
<feature type="domain" description="PocR" evidence="3">
    <location>
        <begin position="9"/>
        <end position="171"/>
    </location>
</feature>
<feature type="domain" description="Signal transduction histidine kinase internal region" evidence="2">
    <location>
        <begin position="205"/>
        <end position="283"/>
    </location>
</feature>
<keyword evidence="4" id="KW-0808">Transferase</keyword>
<evidence type="ECO:0000313" key="4">
    <source>
        <dbReference type="EMBL" id="SFC91066.1"/>
    </source>
</evidence>
<dbReference type="InterPro" id="IPR010559">
    <property type="entry name" value="Sig_transdc_His_kin_internal"/>
</dbReference>
<gene>
    <name evidence="4" type="ORF">SAMN05421842_11333</name>
</gene>
<dbReference type="GO" id="GO:0016020">
    <property type="term" value="C:membrane"/>
    <property type="evidence" value="ECO:0007669"/>
    <property type="project" value="InterPro"/>
</dbReference>
<dbReference type="RefSeq" id="WP_090091358.1">
    <property type="nucleotide sequence ID" value="NZ_FOMG01000013.1"/>
</dbReference>
<evidence type="ECO:0000259" key="1">
    <source>
        <dbReference type="Pfam" id="PF02518"/>
    </source>
</evidence>
<dbReference type="InterPro" id="IPR003594">
    <property type="entry name" value="HATPase_dom"/>
</dbReference>
<accession>A0A1I1N146</accession>
<dbReference type="InterPro" id="IPR036890">
    <property type="entry name" value="HATPase_C_sf"/>
</dbReference>
<keyword evidence="5" id="KW-1185">Reference proteome</keyword>
<dbReference type="AlphaFoldDB" id="A0A1I1N146"/>
<dbReference type="GO" id="GO:0000155">
    <property type="term" value="F:phosphorelay sensor kinase activity"/>
    <property type="evidence" value="ECO:0007669"/>
    <property type="project" value="InterPro"/>
</dbReference>
<evidence type="ECO:0000259" key="3">
    <source>
        <dbReference type="Pfam" id="PF10114"/>
    </source>
</evidence>
<evidence type="ECO:0000313" key="5">
    <source>
        <dbReference type="Proteomes" id="UP000199263"/>
    </source>
</evidence>
<name>A0A1I1N146_9CLOT</name>
<organism evidence="4 5">
    <name type="scientific">Clostridium uliginosum</name>
    <dbReference type="NCBI Taxonomy" id="119641"/>
    <lineage>
        <taxon>Bacteria</taxon>
        <taxon>Bacillati</taxon>
        <taxon>Bacillota</taxon>
        <taxon>Clostridia</taxon>
        <taxon>Eubacteriales</taxon>
        <taxon>Clostridiaceae</taxon>
        <taxon>Clostridium</taxon>
    </lineage>
</organism>
<dbReference type="OrthoDB" id="1410840at2"/>
<dbReference type="PANTHER" id="PTHR34220">
    <property type="entry name" value="SENSOR HISTIDINE KINASE YPDA"/>
    <property type="match status" value="1"/>
</dbReference>
<dbReference type="PANTHER" id="PTHR34220:SF7">
    <property type="entry name" value="SENSOR HISTIDINE KINASE YPDA"/>
    <property type="match status" value="1"/>
</dbReference>
<dbReference type="Pfam" id="PF10114">
    <property type="entry name" value="PocR"/>
    <property type="match status" value="1"/>
</dbReference>
<protein>
    <submittedName>
        <fullName evidence="4">Histidine kinase-, DNA gyrase B-, and HSP90-like ATPase</fullName>
    </submittedName>
</protein>
<dbReference type="SUPFAM" id="SSF55874">
    <property type="entry name" value="ATPase domain of HSP90 chaperone/DNA topoisomerase II/histidine kinase"/>
    <property type="match status" value="1"/>
</dbReference>
<proteinExistence type="predicted"/>
<dbReference type="Pfam" id="PF02518">
    <property type="entry name" value="HATPase_c"/>
    <property type="match status" value="1"/>
</dbReference>
<evidence type="ECO:0000259" key="2">
    <source>
        <dbReference type="Pfam" id="PF06580"/>
    </source>
</evidence>
<keyword evidence="4" id="KW-0418">Kinase</keyword>
<dbReference type="Gene3D" id="3.30.565.10">
    <property type="entry name" value="Histidine kinase-like ATPase, C-terminal domain"/>
    <property type="match status" value="1"/>
</dbReference>
<dbReference type="Pfam" id="PF06580">
    <property type="entry name" value="His_kinase"/>
    <property type="match status" value="1"/>
</dbReference>